<feature type="region of interest" description="Disordered" evidence="1">
    <location>
        <begin position="1"/>
        <end position="20"/>
    </location>
</feature>
<reference evidence="2" key="2">
    <citation type="journal article" date="2015" name="Fish Shellfish Immunol.">
        <title>Early steps in the European eel (Anguilla anguilla)-Vibrio vulnificus interaction in the gills: Role of the RtxA13 toxin.</title>
        <authorList>
            <person name="Callol A."/>
            <person name="Pajuelo D."/>
            <person name="Ebbesson L."/>
            <person name="Teles M."/>
            <person name="MacKenzie S."/>
            <person name="Amaro C."/>
        </authorList>
    </citation>
    <scope>NUCLEOTIDE SEQUENCE</scope>
</reference>
<accession>A0A0E9XJ42</accession>
<organism evidence="2">
    <name type="scientific">Anguilla anguilla</name>
    <name type="common">European freshwater eel</name>
    <name type="synonym">Muraena anguilla</name>
    <dbReference type="NCBI Taxonomy" id="7936"/>
    <lineage>
        <taxon>Eukaryota</taxon>
        <taxon>Metazoa</taxon>
        <taxon>Chordata</taxon>
        <taxon>Craniata</taxon>
        <taxon>Vertebrata</taxon>
        <taxon>Euteleostomi</taxon>
        <taxon>Actinopterygii</taxon>
        <taxon>Neopterygii</taxon>
        <taxon>Teleostei</taxon>
        <taxon>Anguilliformes</taxon>
        <taxon>Anguillidae</taxon>
        <taxon>Anguilla</taxon>
    </lineage>
</organism>
<name>A0A0E9XJ42_ANGAN</name>
<evidence type="ECO:0000313" key="2">
    <source>
        <dbReference type="EMBL" id="JAI01836.1"/>
    </source>
</evidence>
<sequence length="123" mass="13642">MAMYPTTNKMDKLDGPMKTESSPVIETRKVIGSFRHVLWTVLWAAGWERRTSPCLRCCCGWFCSVCSLNWALGYRFSSFPFSTGSTRVCESPQKDSPASSAPTPSLTQTASLSSGRSRQSSWT</sequence>
<evidence type="ECO:0000256" key="1">
    <source>
        <dbReference type="SAM" id="MobiDB-lite"/>
    </source>
</evidence>
<reference evidence="2" key="1">
    <citation type="submission" date="2014-11" db="EMBL/GenBank/DDBJ databases">
        <authorList>
            <person name="Amaro Gonzalez C."/>
        </authorList>
    </citation>
    <scope>NUCLEOTIDE SEQUENCE</scope>
</reference>
<feature type="region of interest" description="Disordered" evidence="1">
    <location>
        <begin position="83"/>
        <end position="123"/>
    </location>
</feature>
<dbReference type="EMBL" id="GBXM01006742">
    <property type="protein sequence ID" value="JAI01836.1"/>
    <property type="molecule type" value="Transcribed_RNA"/>
</dbReference>
<feature type="compositionally biased region" description="Low complexity" evidence="1">
    <location>
        <begin position="96"/>
        <end position="123"/>
    </location>
</feature>
<protein>
    <submittedName>
        <fullName evidence="2">Uncharacterized protein</fullName>
    </submittedName>
</protein>
<dbReference type="AlphaFoldDB" id="A0A0E9XJ42"/>
<proteinExistence type="predicted"/>